<dbReference type="SUPFAM" id="SSF47413">
    <property type="entry name" value="lambda repressor-like DNA-binding domains"/>
    <property type="match status" value="1"/>
</dbReference>
<accession>A0A7W6EEH8</accession>
<evidence type="ECO:0000313" key="2">
    <source>
        <dbReference type="EMBL" id="MBB3997170.1"/>
    </source>
</evidence>
<dbReference type="InterPro" id="IPR001387">
    <property type="entry name" value="Cro/C1-type_HTH"/>
</dbReference>
<dbReference type="SMART" id="SM00530">
    <property type="entry name" value="HTH_XRE"/>
    <property type="match status" value="1"/>
</dbReference>
<name>A0A7W6EEH8_9HYPH</name>
<gene>
    <name evidence="2" type="ORF">GGR04_000991</name>
</gene>
<dbReference type="RefSeq" id="WP_183198422.1">
    <property type="nucleotide sequence ID" value="NZ_JACIEK010000001.1"/>
</dbReference>
<sequence>MARAALRWSLQDLAEAAKVHRNTITNFENERYAGSPDVLEAIQTALEAAGVEFIAENGGGAGVRLRKVEKAS</sequence>
<evidence type="ECO:0000313" key="3">
    <source>
        <dbReference type="Proteomes" id="UP000542776"/>
    </source>
</evidence>
<dbReference type="CDD" id="cd00093">
    <property type="entry name" value="HTH_XRE"/>
    <property type="match status" value="1"/>
</dbReference>
<dbReference type="PROSITE" id="PS50943">
    <property type="entry name" value="HTH_CROC1"/>
    <property type="match status" value="1"/>
</dbReference>
<dbReference type="EMBL" id="JACIEK010000001">
    <property type="protein sequence ID" value="MBB3997170.1"/>
    <property type="molecule type" value="Genomic_DNA"/>
</dbReference>
<dbReference type="GO" id="GO:0003677">
    <property type="term" value="F:DNA binding"/>
    <property type="evidence" value="ECO:0007669"/>
    <property type="project" value="InterPro"/>
</dbReference>
<feature type="domain" description="HTH cro/C1-type" evidence="1">
    <location>
        <begin position="2"/>
        <end position="53"/>
    </location>
</feature>
<protein>
    <submittedName>
        <fullName evidence="2">Transcriptional regulator with XRE-family HTH domain</fullName>
    </submittedName>
</protein>
<keyword evidence="3" id="KW-1185">Reference proteome</keyword>
<evidence type="ECO:0000259" key="1">
    <source>
        <dbReference type="PROSITE" id="PS50943"/>
    </source>
</evidence>
<proteinExistence type="predicted"/>
<dbReference type="Proteomes" id="UP000542776">
    <property type="component" value="Unassembled WGS sequence"/>
</dbReference>
<dbReference type="Gene3D" id="1.10.260.40">
    <property type="entry name" value="lambda repressor-like DNA-binding domains"/>
    <property type="match status" value="1"/>
</dbReference>
<dbReference type="Pfam" id="PF01381">
    <property type="entry name" value="HTH_3"/>
    <property type="match status" value="1"/>
</dbReference>
<reference evidence="2 3" key="1">
    <citation type="submission" date="2020-08" db="EMBL/GenBank/DDBJ databases">
        <title>Genomic Encyclopedia of Type Strains, Phase IV (KMG-IV): sequencing the most valuable type-strain genomes for metagenomic binning, comparative biology and taxonomic classification.</title>
        <authorList>
            <person name="Goeker M."/>
        </authorList>
    </citation>
    <scope>NUCLEOTIDE SEQUENCE [LARGE SCALE GENOMIC DNA]</scope>
    <source>
        <strain evidence="2 3">DSM 102238</strain>
    </source>
</reference>
<dbReference type="InterPro" id="IPR010982">
    <property type="entry name" value="Lambda_DNA-bd_dom_sf"/>
</dbReference>
<dbReference type="AlphaFoldDB" id="A0A7W6EEH8"/>
<comment type="caution">
    <text evidence="2">The sequence shown here is derived from an EMBL/GenBank/DDBJ whole genome shotgun (WGS) entry which is preliminary data.</text>
</comment>
<organism evidence="2 3">
    <name type="scientific">Aureimonas pseudogalii</name>
    <dbReference type="NCBI Taxonomy" id="1744844"/>
    <lineage>
        <taxon>Bacteria</taxon>
        <taxon>Pseudomonadati</taxon>
        <taxon>Pseudomonadota</taxon>
        <taxon>Alphaproteobacteria</taxon>
        <taxon>Hyphomicrobiales</taxon>
        <taxon>Aurantimonadaceae</taxon>
        <taxon>Aureimonas</taxon>
    </lineage>
</organism>